<dbReference type="Proteomes" id="UP000559027">
    <property type="component" value="Unassembled WGS sequence"/>
</dbReference>
<evidence type="ECO:0000313" key="2">
    <source>
        <dbReference type="EMBL" id="KAF5360877.1"/>
    </source>
</evidence>
<sequence>MIGIGKFVAHSMQNHISLSVSTSDQDYRSANAPRLAQLHAILTSSAVRYLLCLHPNELASEDKELPFVWLEWQSWSKHTARGWLDLVHHYTTGTHLSPIPAALSSLLDQIRGVQLPRDPVFLDALPIMKETGMSPKKAHEVSRMAKYVLATINANAWNPADLRIVDIGAGQGYLTRALKLQLPRTRILALDADEAQTIGARRWESRLLPSPSKENPPITHKTIHITPEELFKTIDEWVTERPPVEGHEIPVLLVGLHACGSLTPDIMRTFSRSRSDNRTWKFAASVVVGCCYNLMNAGDFPLSMYMKSLSPPIDLPTSAYHLAAQIPLTWLAGHSPPVPAPSVELALRKVTWRALLGKKIRQLQSADTIPDMNINLNPGRQLPWSRLPAAKTQNFDLNEAGTGATPEMRRLGRLRDTAYNNWGTFIDVAGKKMGVYLGHTSNDLGAERDVGLERLLEVVHTLRCLVGPVVESAIVLDRMVWIEETLRSEGCTDVQAQLVNLFDQAAGSGRNIAIVIAPSIPSIE</sequence>
<reference evidence="2 3" key="1">
    <citation type="journal article" date="2020" name="ISME J.">
        <title>Uncovering the hidden diversity of litter-decomposition mechanisms in mushroom-forming fungi.</title>
        <authorList>
            <person name="Floudas D."/>
            <person name="Bentzer J."/>
            <person name="Ahren D."/>
            <person name="Johansson T."/>
            <person name="Persson P."/>
            <person name="Tunlid A."/>
        </authorList>
    </citation>
    <scope>NUCLEOTIDE SEQUENCE [LARGE SCALE GENOMIC DNA]</scope>
    <source>
        <strain evidence="2 3">CBS 146.42</strain>
    </source>
</reference>
<name>A0A8H5LKT8_9AGAR</name>
<organism evidence="2 3">
    <name type="scientific">Leucocoprinus leucothites</name>
    <dbReference type="NCBI Taxonomy" id="201217"/>
    <lineage>
        <taxon>Eukaryota</taxon>
        <taxon>Fungi</taxon>
        <taxon>Dikarya</taxon>
        <taxon>Basidiomycota</taxon>
        <taxon>Agaricomycotina</taxon>
        <taxon>Agaricomycetes</taxon>
        <taxon>Agaricomycetidae</taxon>
        <taxon>Agaricales</taxon>
        <taxon>Agaricineae</taxon>
        <taxon>Agaricaceae</taxon>
        <taxon>Leucocoprinus</taxon>
    </lineage>
</organism>
<dbReference type="InterPro" id="IPR025714">
    <property type="entry name" value="Methyltranfer_dom"/>
</dbReference>
<dbReference type="SUPFAM" id="SSF53335">
    <property type="entry name" value="S-adenosyl-L-methionine-dependent methyltransferases"/>
    <property type="match status" value="1"/>
</dbReference>
<dbReference type="InterPro" id="IPR052220">
    <property type="entry name" value="METTL25"/>
</dbReference>
<keyword evidence="3" id="KW-1185">Reference proteome</keyword>
<dbReference type="InterPro" id="IPR029063">
    <property type="entry name" value="SAM-dependent_MTases_sf"/>
</dbReference>
<feature type="domain" description="Methyltransferase" evidence="1">
    <location>
        <begin position="136"/>
        <end position="297"/>
    </location>
</feature>
<comment type="caution">
    <text evidence="2">The sequence shown here is derived from an EMBL/GenBank/DDBJ whole genome shotgun (WGS) entry which is preliminary data.</text>
</comment>
<dbReference type="PANTHER" id="PTHR12496">
    <property type="entry name" value="CGI-41 METHYLTRANSFERASE"/>
    <property type="match status" value="1"/>
</dbReference>
<dbReference type="PANTHER" id="PTHR12496:SF0">
    <property type="entry name" value="METHYLTRANSFERASE DOMAIN-CONTAINING PROTEIN"/>
    <property type="match status" value="1"/>
</dbReference>
<dbReference type="EMBL" id="JAACJO010000003">
    <property type="protein sequence ID" value="KAF5360877.1"/>
    <property type="molecule type" value="Genomic_DNA"/>
</dbReference>
<dbReference type="AlphaFoldDB" id="A0A8H5LKT8"/>
<accession>A0A8H5LKT8</accession>
<evidence type="ECO:0000259" key="1">
    <source>
        <dbReference type="Pfam" id="PF13679"/>
    </source>
</evidence>
<evidence type="ECO:0000313" key="3">
    <source>
        <dbReference type="Proteomes" id="UP000559027"/>
    </source>
</evidence>
<dbReference type="Gene3D" id="3.40.50.150">
    <property type="entry name" value="Vaccinia Virus protein VP39"/>
    <property type="match status" value="1"/>
</dbReference>
<dbReference type="OrthoDB" id="10258156at2759"/>
<gene>
    <name evidence="2" type="ORF">D9756_004784</name>
</gene>
<protein>
    <recommendedName>
        <fullName evidence="1">Methyltransferase domain-containing protein</fullName>
    </recommendedName>
</protein>
<dbReference type="Pfam" id="PF13679">
    <property type="entry name" value="Methyltransf_32"/>
    <property type="match status" value="1"/>
</dbReference>
<proteinExistence type="predicted"/>